<evidence type="ECO:0000313" key="1">
    <source>
        <dbReference type="EMBL" id="CAF1975462.1"/>
    </source>
</evidence>
<accession>A0A816LVQ9</accession>
<organism evidence="1 2">
    <name type="scientific">Rotaria magnacalcarata</name>
    <dbReference type="NCBI Taxonomy" id="392030"/>
    <lineage>
        <taxon>Eukaryota</taxon>
        <taxon>Metazoa</taxon>
        <taxon>Spiralia</taxon>
        <taxon>Gnathifera</taxon>
        <taxon>Rotifera</taxon>
        <taxon>Eurotatoria</taxon>
        <taxon>Bdelloidea</taxon>
        <taxon>Philodinida</taxon>
        <taxon>Philodinidae</taxon>
        <taxon>Rotaria</taxon>
    </lineage>
</organism>
<protein>
    <submittedName>
        <fullName evidence="1">Uncharacterized protein</fullName>
    </submittedName>
</protein>
<comment type="caution">
    <text evidence="1">The sequence shown here is derived from an EMBL/GenBank/DDBJ whole genome shotgun (WGS) entry which is preliminary data.</text>
</comment>
<sequence>MIECVDMKWLREIVPGASGNSINTTDNNKQPIKLPSLGRLDILTIEGIPCGLHHLKDLLVAAPNLCVLVIDLDCLLALLDNENESLILYVLLHRRILDLCVRIPENNINDPKNENQQRKKSKLTVEKIHLIARIFNRVRNLTIDYETSDEYIESNLVKSIINEFKQLVIFHIYGKIPTDMIECDIRQWIIEQSSFRIKSQDIFRVECSNEWFKLWL</sequence>
<gene>
    <name evidence="1" type="ORF">XDN619_LOCUS2103</name>
</gene>
<proteinExistence type="predicted"/>
<name>A0A816LVQ9_9BILA</name>
<dbReference type="Proteomes" id="UP000663887">
    <property type="component" value="Unassembled WGS sequence"/>
</dbReference>
<dbReference type="EMBL" id="CAJNRG010000100">
    <property type="protein sequence ID" value="CAF1975462.1"/>
    <property type="molecule type" value="Genomic_DNA"/>
</dbReference>
<reference evidence="1" key="1">
    <citation type="submission" date="2021-02" db="EMBL/GenBank/DDBJ databases">
        <authorList>
            <person name="Nowell W R."/>
        </authorList>
    </citation>
    <scope>NUCLEOTIDE SEQUENCE</scope>
</reference>
<dbReference type="AlphaFoldDB" id="A0A816LVQ9"/>
<evidence type="ECO:0000313" key="2">
    <source>
        <dbReference type="Proteomes" id="UP000663887"/>
    </source>
</evidence>